<gene>
    <name evidence="2" type="ORF">QNI19_31935</name>
</gene>
<name>A0ABT7CUZ3_9BACT</name>
<organism evidence="2 3">
    <name type="scientific">Xanthocytophaga flava</name>
    <dbReference type="NCBI Taxonomy" id="3048013"/>
    <lineage>
        <taxon>Bacteria</taxon>
        <taxon>Pseudomonadati</taxon>
        <taxon>Bacteroidota</taxon>
        <taxon>Cytophagia</taxon>
        <taxon>Cytophagales</taxon>
        <taxon>Rhodocytophagaceae</taxon>
        <taxon>Xanthocytophaga</taxon>
    </lineage>
</organism>
<accession>A0ABT7CUZ3</accession>
<evidence type="ECO:0000313" key="2">
    <source>
        <dbReference type="EMBL" id="MDJ1497593.1"/>
    </source>
</evidence>
<reference evidence="2 3" key="1">
    <citation type="submission" date="2023-05" db="EMBL/GenBank/DDBJ databases">
        <authorList>
            <person name="Zhang X."/>
        </authorList>
    </citation>
    <scope>NUCLEOTIDE SEQUENCE [LARGE SCALE GENOMIC DNA]</scope>
    <source>
        <strain evidence="2 3">DM2B3-1</strain>
    </source>
</reference>
<protein>
    <submittedName>
        <fullName evidence="2">Uncharacterized protein</fullName>
    </submittedName>
</protein>
<feature type="compositionally biased region" description="Basic and acidic residues" evidence="1">
    <location>
        <begin position="57"/>
        <end position="73"/>
    </location>
</feature>
<sequence length="103" mass="11788">MISKDLGIPITAEMIYNIRKRIILPGIKNSLLKTQLEKQDKKETKIQQPIISSSVQTKEDPKKTSKNPEKTDLGKTILNSKYQNADDEKKANPFDDLLNKYDI</sequence>
<comment type="caution">
    <text evidence="2">The sequence shown here is derived from an EMBL/GenBank/DDBJ whole genome shotgun (WGS) entry which is preliminary data.</text>
</comment>
<feature type="compositionally biased region" description="Polar residues" evidence="1">
    <location>
        <begin position="46"/>
        <end position="56"/>
    </location>
</feature>
<feature type="region of interest" description="Disordered" evidence="1">
    <location>
        <begin position="37"/>
        <end position="103"/>
    </location>
</feature>
<dbReference type="Proteomes" id="UP001228581">
    <property type="component" value="Unassembled WGS sequence"/>
</dbReference>
<dbReference type="EMBL" id="JASJOT010000034">
    <property type="protein sequence ID" value="MDJ1497593.1"/>
    <property type="molecule type" value="Genomic_DNA"/>
</dbReference>
<dbReference type="RefSeq" id="WP_314003280.1">
    <property type="nucleotide sequence ID" value="NZ_JASJOT010000034.1"/>
</dbReference>
<proteinExistence type="predicted"/>
<evidence type="ECO:0000256" key="1">
    <source>
        <dbReference type="SAM" id="MobiDB-lite"/>
    </source>
</evidence>
<keyword evidence="3" id="KW-1185">Reference proteome</keyword>
<feature type="compositionally biased region" description="Basic and acidic residues" evidence="1">
    <location>
        <begin position="84"/>
        <end position="103"/>
    </location>
</feature>
<evidence type="ECO:0000313" key="3">
    <source>
        <dbReference type="Proteomes" id="UP001228581"/>
    </source>
</evidence>